<feature type="transmembrane region" description="Helical" evidence="7">
    <location>
        <begin position="6"/>
        <end position="26"/>
    </location>
</feature>
<evidence type="ECO:0000313" key="10">
    <source>
        <dbReference type="Proteomes" id="UP000030748"/>
    </source>
</evidence>
<keyword evidence="5 7" id="KW-1133">Transmembrane helix</keyword>
<evidence type="ECO:0000256" key="3">
    <source>
        <dbReference type="ARBA" id="ARBA00022692"/>
    </source>
</evidence>
<evidence type="ECO:0000259" key="8">
    <source>
        <dbReference type="Pfam" id="PF01490"/>
    </source>
</evidence>
<organism evidence="9 10">
    <name type="scientific">Erythranthe guttata</name>
    <name type="common">Yellow monkey flower</name>
    <name type="synonym">Mimulus guttatus</name>
    <dbReference type="NCBI Taxonomy" id="4155"/>
    <lineage>
        <taxon>Eukaryota</taxon>
        <taxon>Viridiplantae</taxon>
        <taxon>Streptophyta</taxon>
        <taxon>Embryophyta</taxon>
        <taxon>Tracheophyta</taxon>
        <taxon>Spermatophyta</taxon>
        <taxon>Magnoliopsida</taxon>
        <taxon>eudicotyledons</taxon>
        <taxon>Gunneridae</taxon>
        <taxon>Pentapetalae</taxon>
        <taxon>asterids</taxon>
        <taxon>lamiids</taxon>
        <taxon>Lamiales</taxon>
        <taxon>Phrymaceae</taxon>
        <taxon>Erythranthe</taxon>
    </lineage>
</organism>
<name>A0A022PN32_ERYGU</name>
<feature type="non-terminal residue" evidence="9">
    <location>
        <position position="1"/>
    </location>
</feature>
<evidence type="ECO:0000256" key="4">
    <source>
        <dbReference type="ARBA" id="ARBA00022970"/>
    </source>
</evidence>
<dbReference type="GO" id="GO:0016020">
    <property type="term" value="C:membrane"/>
    <property type="evidence" value="ECO:0000318"/>
    <property type="project" value="GO_Central"/>
</dbReference>
<feature type="transmembrane region" description="Helical" evidence="7">
    <location>
        <begin position="311"/>
        <end position="337"/>
    </location>
</feature>
<evidence type="ECO:0000256" key="1">
    <source>
        <dbReference type="ARBA" id="ARBA00004370"/>
    </source>
</evidence>
<feature type="transmembrane region" description="Helical" evidence="7">
    <location>
        <begin position="251"/>
        <end position="272"/>
    </location>
</feature>
<accession>A0A022PN32</accession>
<dbReference type="PANTHER" id="PTHR48017">
    <property type="entry name" value="OS05G0424000 PROTEIN-RELATED"/>
    <property type="match status" value="1"/>
</dbReference>
<keyword evidence="4" id="KW-0029">Amino-acid transport</keyword>
<protein>
    <recommendedName>
        <fullName evidence="8">Amino acid transporter transmembrane domain-containing protein</fullName>
    </recommendedName>
</protein>
<reference evidence="9 10" key="1">
    <citation type="journal article" date="2013" name="Proc. Natl. Acad. Sci. U.S.A.">
        <title>Fine-scale variation in meiotic recombination in Mimulus inferred from population shotgun sequencing.</title>
        <authorList>
            <person name="Hellsten U."/>
            <person name="Wright K.M."/>
            <person name="Jenkins J."/>
            <person name="Shu S."/>
            <person name="Yuan Y."/>
            <person name="Wessler S.R."/>
            <person name="Schmutz J."/>
            <person name="Willis J.H."/>
            <person name="Rokhsar D.S."/>
        </authorList>
    </citation>
    <scope>NUCLEOTIDE SEQUENCE [LARGE SCALE GENOMIC DNA]</scope>
    <source>
        <strain evidence="10">cv. DUN x IM62</strain>
    </source>
</reference>
<evidence type="ECO:0000256" key="6">
    <source>
        <dbReference type="ARBA" id="ARBA00023136"/>
    </source>
</evidence>
<feature type="transmembrane region" description="Helical" evidence="7">
    <location>
        <begin position="210"/>
        <end position="230"/>
    </location>
</feature>
<dbReference type="GO" id="GO:0015171">
    <property type="term" value="F:amino acid transmembrane transporter activity"/>
    <property type="evidence" value="ECO:0000318"/>
    <property type="project" value="GO_Central"/>
</dbReference>
<evidence type="ECO:0000256" key="2">
    <source>
        <dbReference type="ARBA" id="ARBA00022448"/>
    </source>
</evidence>
<dbReference type="Pfam" id="PF01490">
    <property type="entry name" value="Aa_trans"/>
    <property type="match status" value="1"/>
</dbReference>
<feature type="transmembrane region" description="Helical" evidence="7">
    <location>
        <begin position="74"/>
        <end position="98"/>
    </location>
</feature>
<evidence type="ECO:0000256" key="5">
    <source>
        <dbReference type="ARBA" id="ARBA00022989"/>
    </source>
</evidence>
<keyword evidence="10" id="KW-1185">Reference proteome</keyword>
<dbReference type="AlphaFoldDB" id="A0A022PN32"/>
<evidence type="ECO:0000256" key="7">
    <source>
        <dbReference type="SAM" id="Phobius"/>
    </source>
</evidence>
<feature type="domain" description="Amino acid transporter transmembrane" evidence="8">
    <location>
        <begin position="4"/>
        <end position="337"/>
    </location>
</feature>
<feature type="transmembrane region" description="Helical" evidence="7">
    <location>
        <begin position="278"/>
        <end position="299"/>
    </location>
</feature>
<feature type="transmembrane region" description="Helical" evidence="7">
    <location>
        <begin position="161"/>
        <end position="184"/>
    </location>
</feature>
<dbReference type="GO" id="GO:0003333">
    <property type="term" value="P:amino acid transmembrane transport"/>
    <property type="evidence" value="ECO:0000318"/>
    <property type="project" value="GO_Central"/>
</dbReference>
<dbReference type="Proteomes" id="UP000030748">
    <property type="component" value="Unassembled WGS sequence"/>
</dbReference>
<gene>
    <name evidence="9" type="ORF">MIMGU_mgv1a0250411mg</name>
</gene>
<dbReference type="eggNOG" id="KOG1303">
    <property type="taxonomic scope" value="Eukaryota"/>
</dbReference>
<dbReference type="InterPro" id="IPR013057">
    <property type="entry name" value="AA_transpt_TM"/>
</dbReference>
<sequence length="349" mass="38340">ERMGKIFALFPILYLSGGTCVALIVVGGSTTKLFYQIVCGGHGCTAKPLTTVEWYLVFTCAAVLLSQLPNLNSVAGVSLVGAATAIGYCTFMWCVSVTEGRLTGVSYERVKPNTNTEWFFGILNALGIVAFAFRGHNVTLEIQATMPSSEKRPSRVPMWTGIRGAYFIVALCLFPTAIAGYWAYGNKIPENGGMLTAIYAFHGRDTSQTILGLITLFVIINALSSFQIYGMPMFDDIESKFTTRMKRPCPWWLRVIIRAMFGYGCFFVAVAIPFLGSLAGLIGGIAVPVTFAYPCLMWIKIKKPERFNFMWWLNWGLGISGILLTILLVAAGIYVVIDTGVEVSFFKPH</sequence>
<comment type="subcellular location">
    <subcellularLocation>
        <location evidence="1">Membrane</location>
    </subcellularLocation>
</comment>
<dbReference type="STRING" id="4155.A0A022PN32"/>
<keyword evidence="6 7" id="KW-0472">Membrane</keyword>
<proteinExistence type="predicted"/>
<keyword evidence="3 7" id="KW-0812">Transmembrane</keyword>
<dbReference type="EMBL" id="KI632373">
    <property type="protein sequence ID" value="EYU17532.1"/>
    <property type="molecule type" value="Genomic_DNA"/>
</dbReference>
<feature type="transmembrane region" description="Helical" evidence="7">
    <location>
        <begin position="118"/>
        <end position="140"/>
    </location>
</feature>
<keyword evidence="2" id="KW-0813">Transport</keyword>
<evidence type="ECO:0000313" key="9">
    <source>
        <dbReference type="EMBL" id="EYU17532.1"/>
    </source>
</evidence>